<keyword evidence="3" id="KW-1185">Reference proteome</keyword>
<gene>
    <name evidence="2" type="ORF">ACFFH7_27665</name>
</gene>
<dbReference type="InterPro" id="IPR043504">
    <property type="entry name" value="Peptidase_S1_PA_chymotrypsin"/>
</dbReference>
<dbReference type="Proteomes" id="UP001589810">
    <property type="component" value="Unassembled WGS sequence"/>
</dbReference>
<dbReference type="Pfam" id="PF13365">
    <property type="entry name" value="Trypsin_2"/>
    <property type="match status" value="1"/>
</dbReference>
<keyword evidence="1" id="KW-0732">Signal</keyword>
<protein>
    <submittedName>
        <fullName evidence="2">Serine protease</fullName>
    </submittedName>
</protein>
<dbReference type="Gene3D" id="2.40.10.10">
    <property type="entry name" value="Trypsin-like serine proteases"/>
    <property type="match status" value="2"/>
</dbReference>
<name>A0ABV6MYD4_9PSEU</name>
<organism evidence="2 3">
    <name type="scientific">Kutzneria chonburiensis</name>
    <dbReference type="NCBI Taxonomy" id="1483604"/>
    <lineage>
        <taxon>Bacteria</taxon>
        <taxon>Bacillati</taxon>
        <taxon>Actinomycetota</taxon>
        <taxon>Actinomycetes</taxon>
        <taxon>Pseudonocardiales</taxon>
        <taxon>Pseudonocardiaceae</taxon>
        <taxon>Kutzneria</taxon>
    </lineage>
</organism>
<comment type="caution">
    <text evidence="2">The sequence shown here is derived from an EMBL/GenBank/DDBJ whole genome shotgun (WGS) entry which is preliminary data.</text>
</comment>
<evidence type="ECO:0000313" key="2">
    <source>
        <dbReference type="EMBL" id="MFC0545317.1"/>
    </source>
</evidence>
<sequence>MLKYLAAVALAAATLAPAAQAALPERPAVAAVDFTGTVKLSNCSGSVVKPPSAGVNDKALVLSNGHCYEGGMPQPGQVLVNRASSRTFGLLSANGQSTVATLRASKLLYGTMTDTDVTIYQLTSTYAQIQSQYGIKPLTLSATHPTKGASIRVVSGYWKKIYSCQVDGFVNQLHEDHWVWKDSVRYSTPGCEVIGGTSGSPVIDASTGAVVAVNNTINESGERCTLDNPCEVDANGNVTVHEGVGYAEETYLINTCVDTGNVINLNKAGCALPKP</sequence>
<reference evidence="2 3" key="1">
    <citation type="submission" date="2024-09" db="EMBL/GenBank/DDBJ databases">
        <authorList>
            <person name="Sun Q."/>
            <person name="Mori K."/>
        </authorList>
    </citation>
    <scope>NUCLEOTIDE SEQUENCE [LARGE SCALE GENOMIC DNA]</scope>
    <source>
        <strain evidence="2 3">TBRC 1432</strain>
    </source>
</reference>
<feature type="signal peptide" evidence="1">
    <location>
        <begin position="1"/>
        <end position="21"/>
    </location>
</feature>
<proteinExistence type="predicted"/>
<evidence type="ECO:0000256" key="1">
    <source>
        <dbReference type="SAM" id="SignalP"/>
    </source>
</evidence>
<dbReference type="InterPro" id="IPR009003">
    <property type="entry name" value="Peptidase_S1_PA"/>
</dbReference>
<dbReference type="EMBL" id="JBHLUD010000009">
    <property type="protein sequence ID" value="MFC0545317.1"/>
    <property type="molecule type" value="Genomic_DNA"/>
</dbReference>
<evidence type="ECO:0000313" key="3">
    <source>
        <dbReference type="Proteomes" id="UP001589810"/>
    </source>
</evidence>
<dbReference type="GO" id="GO:0008233">
    <property type="term" value="F:peptidase activity"/>
    <property type="evidence" value="ECO:0007669"/>
    <property type="project" value="UniProtKB-KW"/>
</dbReference>
<dbReference type="SUPFAM" id="SSF50494">
    <property type="entry name" value="Trypsin-like serine proteases"/>
    <property type="match status" value="1"/>
</dbReference>
<dbReference type="RefSeq" id="WP_273934819.1">
    <property type="nucleotide sequence ID" value="NZ_CP097263.1"/>
</dbReference>
<keyword evidence="2" id="KW-0645">Protease</keyword>
<dbReference type="GO" id="GO:0006508">
    <property type="term" value="P:proteolysis"/>
    <property type="evidence" value="ECO:0007669"/>
    <property type="project" value="UniProtKB-KW"/>
</dbReference>
<keyword evidence="2" id="KW-0378">Hydrolase</keyword>
<accession>A0ABV6MYD4</accession>
<feature type="chain" id="PRO_5046123163" evidence="1">
    <location>
        <begin position="22"/>
        <end position="275"/>
    </location>
</feature>